<feature type="domain" description="J" evidence="3">
    <location>
        <begin position="140"/>
        <end position="191"/>
    </location>
</feature>
<keyword evidence="2" id="KW-0472">Membrane</keyword>
<dbReference type="InterPro" id="IPR052763">
    <property type="entry name" value="DnaJ_C4"/>
</dbReference>
<feature type="compositionally biased region" description="Gly residues" evidence="1">
    <location>
        <begin position="107"/>
        <end position="122"/>
    </location>
</feature>
<evidence type="ECO:0000256" key="2">
    <source>
        <dbReference type="SAM" id="Phobius"/>
    </source>
</evidence>
<sequence length="191" mass="20594">MTNRTIVVGLAGAFVGMTALLLIGGVVLHPIALALAVPFGAVSYFLWYHASGRLHDQARRSAEQAGPTERERARQRARAEANRERAYRAAGTDGGRGAGEGRRAGARGRGGPGGQGGPGGTGARDPRDRAPAADRMSEREAYETLGLDRTADSEAVRRRYRERAKRLHPDGEDGDEEGFKRLNEAYEVLKN</sequence>
<dbReference type="Pfam" id="PF00226">
    <property type="entry name" value="DnaJ"/>
    <property type="match status" value="1"/>
</dbReference>
<keyword evidence="2" id="KW-0812">Transmembrane</keyword>
<dbReference type="CDD" id="cd06257">
    <property type="entry name" value="DnaJ"/>
    <property type="match status" value="1"/>
</dbReference>
<dbReference type="InterPro" id="IPR036869">
    <property type="entry name" value="J_dom_sf"/>
</dbReference>
<evidence type="ECO:0000313" key="4">
    <source>
        <dbReference type="EMBL" id="MYL68521.1"/>
    </source>
</evidence>
<proteinExistence type="predicted"/>
<keyword evidence="2" id="KW-1133">Transmembrane helix</keyword>
<dbReference type="SMART" id="SM00271">
    <property type="entry name" value="DnaJ"/>
    <property type="match status" value="1"/>
</dbReference>
<dbReference type="Proteomes" id="UP000452321">
    <property type="component" value="Unassembled WGS sequence"/>
</dbReference>
<dbReference type="RefSeq" id="WP_321168692.1">
    <property type="nucleotide sequence ID" value="NZ_WMFC01000016.1"/>
</dbReference>
<dbReference type="PANTHER" id="PTHR44825">
    <property type="match status" value="1"/>
</dbReference>
<evidence type="ECO:0000256" key="1">
    <source>
        <dbReference type="SAM" id="MobiDB-lite"/>
    </source>
</evidence>
<accession>A0A6B1IZ31</accession>
<feature type="region of interest" description="Disordered" evidence="1">
    <location>
        <begin position="58"/>
        <end position="157"/>
    </location>
</feature>
<feature type="transmembrane region" description="Helical" evidence="2">
    <location>
        <begin position="31"/>
        <end position="50"/>
    </location>
</feature>
<feature type="compositionally biased region" description="Basic and acidic residues" evidence="1">
    <location>
        <begin position="58"/>
        <end position="87"/>
    </location>
</feature>
<evidence type="ECO:0000259" key="3">
    <source>
        <dbReference type="PROSITE" id="PS50076"/>
    </source>
</evidence>
<reference evidence="4 5" key="1">
    <citation type="submission" date="2019-11" db="EMBL/GenBank/DDBJ databases">
        <title>Genome sequences of 17 halophilic strains isolated from different environments.</title>
        <authorList>
            <person name="Furrow R.E."/>
        </authorList>
    </citation>
    <scope>NUCLEOTIDE SEQUENCE [LARGE SCALE GENOMIC DNA]</scope>
    <source>
        <strain evidence="4 5">22502_06_Cabo</strain>
    </source>
</reference>
<feature type="compositionally biased region" description="Basic and acidic residues" evidence="1">
    <location>
        <begin position="124"/>
        <end position="142"/>
    </location>
</feature>
<organism evidence="4 5">
    <name type="scientific">Halorubrum distributum</name>
    <dbReference type="NCBI Taxonomy" id="29283"/>
    <lineage>
        <taxon>Archaea</taxon>
        <taxon>Methanobacteriati</taxon>
        <taxon>Methanobacteriota</taxon>
        <taxon>Stenosarchaea group</taxon>
        <taxon>Halobacteria</taxon>
        <taxon>Halobacteriales</taxon>
        <taxon>Haloferacaceae</taxon>
        <taxon>Halorubrum</taxon>
        <taxon>Halorubrum distributum group</taxon>
    </lineage>
</organism>
<dbReference type="PRINTS" id="PR00625">
    <property type="entry name" value="JDOMAIN"/>
</dbReference>
<dbReference type="AlphaFoldDB" id="A0A6B1IZ31"/>
<dbReference type="Gene3D" id="1.10.287.110">
    <property type="entry name" value="DnaJ domain"/>
    <property type="match status" value="1"/>
</dbReference>
<dbReference type="SUPFAM" id="SSF46565">
    <property type="entry name" value="Chaperone J-domain"/>
    <property type="match status" value="1"/>
</dbReference>
<dbReference type="EMBL" id="WMFC01000016">
    <property type="protein sequence ID" value="MYL68521.1"/>
    <property type="molecule type" value="Genomic_DNA"/>
</dbReference>
<dbReference type="PROSITE" id="PS50076">
    <property type="entry name" value="DNAJ_2"/>
    <property type="match status" value="1"/>
</dbReference>
<dbReference type="PANTHER" id="PTHR44825:SF1">
    <property type="entry name" value="DNAJ HOMOLOG SUBFAMILY C MEMBER 4"/>
    <property type="match status" value="1"/>
</dbReference>
<gene>
    <name evidence="4" type="ORF">GLW30_12370</name>
</gene>
<protein>
    <submittedName>
        <fullName evidence="4">DnaJ domain-containing protein</fullName>
    </submittedName>
</protein>
<comment type="caution">
    <text evidence="4">The sequence shown here is derived from an EMBL/GenBank/DDBJ whole genome shotgun (WGS) entry which is preliminary data.</text>
</comment>
<feature type="transmembrane region" description="Helical" evidence="2">
    <location>
        <begin position="7"/>
        <end position="25"/>
    </location>
</feature>
<name>A0A6B1IZ31_9EURY</name>
<dbReference type="InterPro" id="IPR001623">
    <property type="entry name" value="DnaJ_domain"/>
</dbReference>
<evidence type="ECO:0000313" key="5">
    <source>
        <dbReference type="Proteomes" id="UP000452321"/>
    </source>
</evidence>